<evidence type="ECO:0000256" key="1">
    <source>
        <dbReference type="ARBA" id="ARBA00022679"/>
    </source>
</evidence>
<evidence type="ECO:0000256" key="2">
    <source>
        <dbReference type="ARBA" id="ARBA00022695"/>
    </source>
</evidence>
<reference evidence="4" key="2">
    <citation type="submission" date="2020-09" db="EMBL/GenBank/DDBJ databases">
        <authorList>
            <person name="Sun Q."/>
            <person name="Zhou Y."/>
        </authorList>
    </citation>
    <scope>NUCLEOTIDE SEQUENCE</scope>
    <source>
        <strain evidence="4">CGMCC 1.15493</strain>
    </source>
</reference>
<evidence type="ECO:0000313" key="5">
    <source>
        <dbReference type="Proteomes" id="UP000613160"/>
    </source>
</evidence>
<gene>
    <name evidence="4" type="ORF">GCM10011335_02400</name>
</gene>
<dbReference type="Proteomes" id="UP000613160">
    <property type="component" value="Unassembled WGS sequence"/>
</dbReference>
<comment type="caution">
    <text evidence="4">The sequence shown here is derived from an EMBL/GenBank/DDBJ whole genome shotgun (WGS) entry which is preliminary data.</text>
</comment>
<feature type="domain" description="Nucleotidyl transferase" evidence="3">
    <location>
        <begin position="18"/>
        <end position="244"/>
    </location>
</feature>
<accession>A0A916V254</accession>
<keyword evidence="1" id="KW-0808">Transferase</keyword>
<reference evidence="4" key="1">
    <citation type="journal article" date="2014" name="Int. J. Syst. Evol. Microbiol.">
        <title>Complete genome sequence of Corynebacterium casei LMG S-19264T (=DSM 44701T), isolated from a smear-ripened cheese.</title>
        <authorList>
            <consortium name="US DOE Joint Genome Institute (JGI-PGF)"/>
            <person name="Walter F."/>
            <person name="Albersmeier A."/>
            <person name="Kalinowski J."/>
            <person name="Ruckert C."/>
        </authorList>
    </citation>
    <scope>NUCLEOTIDE SEQUENCE</scope>
    <source>
        <strain evidence="4">CGMCC 1.15493</strain>
    </source>
</reference>
<keyword evidence="5" id="KW-1185">Reference proteome</keyword>
<dbReference type="InterPro" id="IPR005835">
    <property type="entry name" value="NTP_transferase_dom"/>
</dbReference>
<protein>
    <submittedName>
        <fullName evidence="4">Mannose-1-phosphate guanylyltransferase</fullName>
    </submittedName>
</protein>
<dbReference type="GO" id="GO:0016779">
    <property type="term" value="F:nucleotidyltransferase activity"/>
    <property type="evidence" value="ECO:0007669"/>
    <property type="project" value="UniProtKB-KW"/>
</dbReference>
<evidence type="ECO:0000259" key="3">
    <source>
        <dbReference type="Pfam" id="PF00483"/>
    </source>
</evidence>
<dbReference type="AlphaFoldDB" id="A0A916V254"/>
<proteinExistence type="predicted"/>
<name>A0A916V254_9HYPH</name>
<evidence type="ECO:0000313" key="4">
    <source>
        <dbReference type="EMBL" id="GGD03178.1"/>
    </source>
</evidence>
<dbReference type="EMBL" id="BMJJ01000001">
    <property type="protein sequence ID" value="GGD03178.1"/>
    <property type="molecule type" value="Genomic_DNA"/>
</dbReference>
<dbReference type="CDD" id="cd06422">
    <property type="entry name" value="NTP_transferase_like_1"/>
    <property type="match status" value="1"/>
</dbReference>
<dbReference type="InterPro" id="IPR029044">
    <property type="entry name" value="Nucleotide-diphossugar_trans"/>
</dbReference>
<sequence>MFEALTMTRRDKFRPKTAMVLAAGLGKRMRPITSTIPKPLIAVRGKALIDYSLDALARNGVEKIVVNVHYLPDLMRAHLRRRQGPEIVISDETDMLLESGGGIVRALPELGPNPFFVINSDTFWIDGYRDNLDLMTDLWDPARMDAMLLIADMRQATGYDGKGDFTMDVEGRLARVGERDMSPFIYAGAAILKPELFAGMAEEKFSLNRIFDQAIEADRLFGARLDGLWLTVGTPGAIAEAEATFLASASASAA</sequence>
<dbReference type="Pfam" id="PF00483">
    <property type="entry name" value="NTP_transferase"/>
    <property type="match status" value="1"/>
</dbReference>
<keyword evidence="2 4" id="KW-0548">Nucleotidyltransferase</keyword>
<dbReference type="PANTHER" id="PTHR43584">
    <property type="entry name" value="NUCLEOTIDYL TRANSFERASE"/>
    <property type="match status" value="1"/>
</dbReference>
<organism evidence="4 5">
    <name type="scientific">Aureimonas glaciei</name>
    <dbReference type="NCBI Taxonomy" id="1776957"/>
    <lineage>
        <taxon>Bacteria</taxon>
        <taxon>Pseudomonadati</taxon>
        <taxon>Pseudomonadota</taxon>
        <taxon>Alphaproteobacteria</taxon>
        <taxon>Hyphomicrobiales</taxon>
        <taxon>Aurantimonadaceae</taxon>
        <taxon>Aureimonas</taxon>
    </lineage>
</organism>
<dbReference type="SUPFAM" id="SSF53448">
    <property type="entry name" value="Nucleotide-diphospho-sugar transferases"/>
    <property type="match status" value="1"/>
</dbReference>
<dbReference type="PANTHER" id="PTHR43584:SF8">
    <property type="entry name" value="N-ACETYLMURAMATE ALPHA-1-PHOSPHATE URIDYLYLTRANSFERASE"/>
    <property type="match status" value="1"/>
</dbReference>
<dbReference type="Gene3D" id="3.90.550.10">
    <property type="entry name" value="Spore Coat Polysaccharide Biosynthesis Protein SpsA, Chain A"/>
    <property type="match status" value="1"/>
</dbReference>
<dbReference type="InterPro" id="IPR050065">
    <property type="entry name" value="GlmU-like"/>
</dbReference>